<organism evidence="2 3">
    <name type="scientific">Streptomyces liangshanensis</name>
    <dbReference type="NCBI Taxonomy" id="2717324"/>
    <lineage>
        <taxon>Bacteria</taxon>
        <taxon>Bacillati</taxon>
        <taxon>Actinomycetota</taxon>
        <taxon>Actinomycetes</taxon>
        <taxon>Kitasatosporales</taxon>
        <taxon>Streptomycetaceae</taxon>
        <taxon>Streptomyces</taxon>
    </lineage>
</organism>
<keyword evidence="3" id="KW-1185">Reference proteome</keyword>
<dbReference type="InterPro" id="IPR036291">
    <property type="entry name" value="NAD(P)-bd_dom_sf"/>
</dbReference>
<dbReference type="PANTHER" id="PTHR43162:SF1">
    <property type="entry name" value="PRESTALK A DIFFERENTIATION PROTEIN A"/>
    <property type="match status" value="1"/>
</dbReference>
<dbReference type="Gene3D" id="3.90.25.10">
    <property type="entry name" value="UDP-galactose 4-epimerase, domain 1"/>
    <property type="match status" value="1"/>
</dbReference>
<dbReference type="EMBL" id="CP050177">
    <property type="protein sequence ID" value="QIQ05677.1"/>
    <property type="molecule type" value="Genomic_DNA"/>
</dbReference>
<evidence type="ECO:0000313" key="2">
    <source>
        <dbReference type="EMBL" id="QIQ05677.1"/>
    </source>
</evidence>
<dbReference type="RefSeq" id="WP_167034169.1">
    <property type="nucleotide sequence ID" value="NZ_CP050177.1"/>
</dbReference>
<dbReference type="Proteomes" id="UP000501179">
    <property type="component" value="Chromosome"/>
</dbReference>
<dbReference type="SUPFAM" id="SSF51735">
    <property type="entry name" value="NAD(P)-binding Rossmann-fold domains"/>
    <property type="match status" value="1"/>
</dbReference>
<dbReference type="Pfam" id="PF05368">
    <property type="entry name" value="NmrA"/>
    <property type="match status" value="1"/>
</dbReference>
<gene>
    <name evidence="2" type="ORF">HA039_28295</name>
</gene>
<dbReference type="Gene3D" id="3.40.50.720">
    <property type="entry name" value="NAD(P)-binding Rossmann-like Domain"/>
    <property type="match status" value="1"/>
</dbReference>
<protein>
    <submittedName>
        <fullName evidence="2">NAD(P)H-binding protein</fullName>
    </submittedName>
</protein>
<accession>A0A6G9H6F3</accession>
<sequence>MTTAVIGATGKVGTEVVRGLLEQGEPVAALVRDPGKARSAFGEPDGLTVRATRVQDPAELAGALDGISRVFVAMGSIGYEAVIQRIVVNVSAGIPSIEQVTRLSVLNTSADSRGINQRGHYSVDAFAASTGVRYSTVRPAVFSASMLAGAPEIRASRTWSGLADHGRVALIDHRDVAEAAVRVLTDRSLWDAHHALTGPEPLSWPEALALLSAELGEPVGFRLVTEQALLEQLIAAGVSVGQAEMLIAREWAILAGENDYTVDTFQQITGHAPRPVTAFLHDYRERFA</sequence>
<dbReference type="InterPro" id="IPR051604">
    <property type="entry name" value="Ergot_Alk_Oxidoreductase"/>
</dbReference>
<dbReference type="KEGG" id="slia:HA039_28295"/>
<name>A0A6G9H6F3_9ACTN</name>
<reference evidence="2 3" key="1">
    <citation type="submission" date="2020-03" db="EMBL/GenBank/DDBJ databases">
        <title>A novel species.</title>
        <authorList>
            <person name="Gao J."/>
        </authorList>
    </citation>
    <scope>NUCLEOTIDE SEQUENCE [LARGE SCALE GENOMIC DNA]</scope>
    <source>
        <strain evidence="2 3">QMT-12</strain>
    </source>
</reference>
<feature type="domain" description="NmrA-like" evidence="1">
    <location>
        <begin position="3"/>
        <end position="238"/>
    </location>
</feature>
<dbReference type="InterPro" id="IPR008030">
    <property type="entry name" value="NmrA-like"/>
</dbReference>
<evidence type="ECO:0000259" key="1">
    <source>
        <dbReference type="Pfam" id="PF05368"/>
    </source>
</evidence>
<proteinExistence type="predicted"/>
<evidence type="ECO:0000313" key="3">
    <source>
        <dbReference type="Proteomes" id="UP000501179"/>
    </source>
</evidence>
<dbReference type="PANTHER" id="PTHR43162">
    <property type="match status" value="1"/>
</dbReference>
<dbReference type="AlphaFoldDB" id="A0A6G9H6F3"/>